<keyword evidence="3" id="KW-1185">Reference proteome</keyword>
<name>A0ABP9IFB6_9ACTN</name>
<evidence type="ECO:0000313" key="2">
    <source>
        <dbReference type="EMBL" id="GAA4996011.1"/>
    </source>
</evidence>
<accession>A0ABP9IFB6</accession>
<proteinExistence type="predicted"/>
<gene>
    <name evidence="2" type="ORF">GCM10023335_05600</name>
</gene>
<protein>
    <submittedName>
        <fullName evidence="2">Uncharacterized protein</fullName>
    </submittedName>
</protein>
<reference evidence="3" key="1">
    <citation type="journal article" date="2019" name="Int. J. Syst. Evol. Microbiol.">
        <title>The Global Catalogue of Microorganisms (GCM) 10K type strain sequencing project: providing services to taxonomists for standard genome sequencing and annotation.</title>
        <authorList>
            <consortium name="The Broad Institute Genomics Platform"/>
            <consortium name="The Broad Institute Genome Sequencing Center for Infectious Disease"/>
            <person name="Wu L."/>
            <person name="Ma J."/>
        </authorList>
    </citation>
    <scope>NUCLEOTIDE SEQUENCE [LARGE SCALE GENOMIC DNA]</scope>
    <source>
        <strain evidence="3">JCM 18409</strain>
    </source>
</reference>
<feature type="region of interest" description="Disordered" evidence="1">
    <location>
        <begin position="1"/>
        <end position="29"/>
    </location>
</feature>
<comment type="caution">
    <text evidence="2">The sequence shown here is derived from an EMBL/GenBank/DDBJ whole genome shotgun (WGS) entry which is preliminary data.</text>
</comment>
<dbReference type="EMBL" id="BAABKB010000001">
    <property type="protein sequence ID" value="GAA4996011.1"/>
    <property type="molecule type" value="Genomic_DNA"/>
</dbReference>
<evidence type="ECO:0000256" key="1">
    <source>
        <dbReference type="SAM" id="MobiDB-lite"/>
    </source>
</evidence>
<evidence type="ECO:0000313" key="3">
    <source>
        <dbReference type="Proteomes" id="UP001501759"/>
    </source>
</evidence>
<dbReference type="Proteomes" id="UP001501759">
    <property type="component" value="Unassembled WGS sequence"/>
</dbReference>
<sequence>MLAAGPHPEALAASAPSITAEPGAAEHDVLDTALRPPVRQGHGTLSPLRVPVAAGLPEPEHRLALVPAPAPPSHSPALRSLRCVVLRC</sequence>
<organism evidence="2 3">
    <name type="scientific">Streptomyces siamensis</name>
    <dbReference type="NCBI Taxonomy" id="1274986"/>
    <lineage>
        <taxon>Bacteria</taxon>
        <taxon>Bacillati</taxon>
        <taxon>Actinomycetota</taxon>
        <taxon>Actinomycetes</taxon>
        <taxon>Kitasatosporales</taxon>
        <taxon>Streptomycetaceae</taxon>
        <taxon>Streptomyces</taxon>
    </lineage>
</organism>